<feature type="compositionally biased region" description="Basic and acidic residues" evidence="1">
    <location>
        <begin position="59"/>
        <end position="72"/>
    </location>
</feature>
<reference evidence="4" key="1">
    <citation type="submission" date="2018-12" db="EMBL/GenBank/DDBJ databases">
        <title>The complete genome of Metarhizium rileyi, a key fungal pathogen of Lepidoptera.</title>
        <authorList>
            <person name="Binneck E."/>
            <person name="Lastra C.C.L."/>
            <person name="Sosa-Gomez D.R."/>
        </authorList>
    </citation>
    <scope>NUCLEOTIDE SEQUENCE [LARGE SCALE GENOMIC DNA]</scope>
    <source>
        <strain evidence="4">Cep018-CH2</strain>
    </source>
</reference>
<comment type="caution">
    <text evidence="3">The sequence shown here is derived from an EMBL/GenBank/DDBJ whole genome shotgun (WGS) entry which is preliminary data.</text>
</comment>
<name>A0A5C6G4X7_METRR</name>
<feature type="region of interest" description="Disordered" evidence="1">
    <location>
        <begin position="1103"/>
        <end position="1122"/>
    </location>
</feature>
<feature type="compositionally biased region" description="Basic and acidic residues" evidence="1">
    <location>
        <begin position="1113"/>
        <end position="1122"/>
    </location>
</feature>
<dbReference type="InterPro" id="IPR003959">
    <property type="entry name" value="ATPase_AAA_core"/>
</dbReference>
<feature type="region of interest" description="Disordered" evidence="1">
    <location>
        <begin position="37"/>
        <end position="85"/>
    </location>
</feature>
<feature type="compositionally biased region" description="Polar residues" evidence="1">
    <location>
        <begin position="222"/>
        <end position="250"/>
    </location>
</feature>
<dbReference type="GO" id="GO:0005524">
    <property type="term" value="F:ATP binding"/>
    <property type="evidence" value="ECO:0007669"/>
    <property type="project" value="InterPro"/>
</dbReference>
<proteinExistence type="predicted"/>
<accession>A0A5C6G4X7</accession>
<dbReference type="GO" id="GO:0003677">
    <property type="term" value="F:DNA binding"/>
    <property type="evidence" value="ECO:0007669"/>
    <property type="project" value="TreeGrafter"/>
</dbReference>
<dbReference type="InterPro" id="IPR027417">
    <property type="entry name" value="P-loop_NTPase"/>
</dbReference>
<evidence type="ECO:0000256" key="1">
    <source>
        <dbReference type="SAM" id="MobiDB-lite"/>
    </source>
</evidence>
<dbReference type="InterPro" id="IPR003593">
    <property type="entry name" value="AAA+_ATPase"/>
</dbReference>
<feature type="region of interest" description="Disordered" evidence="1">
    <location>
        <begin position="222"/>
        <end position="301"/>
    </location>
</feature>
<sequence length="1175" mass="129543">MGSIIVANMGQRVIGEPLSQKLHPFFAQAASDPVSTSSTFGHPINARLDGSDVSAPVSEARDEDPLAKRYKPENSLSQDTTDRGAQQWGCDIGTPGAALCSPATNSAELLPPFQMIEQSTFKSVKDPSLPILDNITNRSIIDTPLCLPSTTGTEQTERTAPRESKKVLKLNSRTGTLGSPPDTKRKPKRSLMVCIKYGRDDEIRSALAEKVTQILDGSFQFPKTTTKQRSNKTSAKTHVDLTNPSMSAKTTHPFFSGKPKPRLSTPTPSTNPATAPSSRRNSVFMSTPVSPRRSKDKFSSANTTKVLQFGDKSGGSRIPGARHPMWPAHGTSHVRGKDVNPSCTKEYRVEASGYKKSKGQVTTIAPNESVLAAVANGIDLEGVCRSLPQDNNSFSPAPKELRIPQKRCESGLKLQRRIRSQLTITSPMALAGVEDLSVDELAGPAPKLAHPAISRHYMSLATHLSAFDRSTCEGFSWNQKYAPVSAAQVLQESKDALYIKQWLEAMKVQSVETSGGDGTGDKGRSKTESLPKKKRRKNKVDDFIVDSDEEGSELNEISGSDEEDISHDRRLKSVVRFGGAKVKELGRLRNCIVISGPHGCGKTAAVYAIARELDFEIFEINSSTRRSGKDVVERVGDMTRNHLVQQHRAQQLSKDEGPNQQGTMTAFLKAKAAPATKERPKQPTGSRAQKPVSKTQKQSLILVEEADILYEEDKQFWAALMSMMSQSRRPFVITCNDESLVPLQSLNLHGIFRFSSAPETLAVDLCLLIAGNEGHSLGRPAVEALYRARGRDLRATISDLNFWCQIGVGDRRGGFDWFYTRWPKGCDLDDRGDVVRVISENTYQIGMGWIGRDVIISDCDSHDREIEALQQSLDFWQMDMGDWGQSNELWPVMTATWDSAKTHGEKAAALEALDQFYQTMSDADVCSAGVCATWQREPIDPSLPDLSSKVREDFIIGRTLLEADSYTYQVTPNKAISLALRSQARARLRSRLQDVVRSRRNVGLCSIDEPMTISRLESSFHDTPRLVERIDFAYAFDPIAVAPKAQPSSHLDPSVFDRTMQLIILDVAPWIRGIVAFEHQLMQERLKLNSFLSEGGTRKRMRNTRSAYSALEGGERRSTRREQYFGDSLSAGLVMRTGGDSWQRAVADSTKRTASGTEASNSQQAMASSSEEMAS</sequence>
<dbReference type="SMART" id="SM00382">
    <property type="entry name" value="AAA"/>
    <property type="match status" value="1"/>
</dbReference>
<organism evidence="3 4">
    <name type="scientific">Metarhizium rileyi (strain RCEF 4871)</name>
    <name type="common">Nomuraea rileyi</name>
    <dbReference type="NCBI Taxonomy" id="1649241"/>
    <lineage>
        <taxon>Eukaryota</taxon>
        <taxon>Fungi</taxon>
        <taxon>Dikarya</taxon>
        <taxon>Ascomycota</taxon>
        <taxon>Pezizomycotina</taxon>
        <taxon>Sordariomycetes</taxon>
        <taxon>Hypocreomycetidae</taxon>
        <taxon>Hypocreales</taxon>
        <taxon>Clavicipitaceae</taxon>
        <taxon>Metarhizium</taxon>
    </lineage>
</organism>
<feature type="compositionally biased region" description="Basic and acidic residues" evidence="1">
    <location>
        <begin position="519"/>
        <end position="531"/>
    </location>
</feature>
<dbReference type="PANTHER" id="PTHR23389:SF21">
    <property type="entry name" value="ATPASE FAMILY AAA DOMAIN-CONTAINING PROTEIN 5"/>
    <property type="match status" value="1"/>
</dbReference>
<dbReference type="EMBL" id="SBHS01000059">
    <property type="protein sequence ID" value="TWU70876.1"/>
    <property type="molecule type" value="Genomic_DNA"/>
</dbReference>
<feature type="region of interest" description="Disordered" evidence="1">
    <location>
        <begin position="170"/>
        <end position="189"/>
    </location>
</feature>
<dbReference type="AlphaFoldDB" id="A0A5C6G4X7"/>
<feature type="domain" description="AAA+ ATPase" evidence="2">
    <location>
        <begin position="588"/>
        <end position="767"/>
    </location>
</feature>
<dbReference type="GO" id="GO:0016887">
    <property type="term" value="F:ATP hydrolysis activity"/>
    <property type="evidence" value="ECO:0007669"/>
    <property type="project" value="InterPro"/>
</dbReference>
<protein>
    <recommendedName>
        <fullName evidence="2">AAA+ ATPase domain-containing protein</fullName>
    </recommendedName>
</protein>
<gene>
    <name evidence="3" type="ORF">ED733_002288</name>
</gene>
<feature type="compositionally biased region" description="Low complexity" evidence="1">
    <location>
        <begin position="1158"/>
        <end position="1175"/>
    </location>
</feature>
<evidence type="ECO:0000313" key="3">
    <source>
        <dbReference type="EMBL" id="TWU70876.1"/>
    </source>
</evidence>
<dbReference type="Proteomes" id="UP000317257">
    <property type="component" value="Unassembled WGS sequence"/>
</dbReference>
<feature type="region of interest" description="Disordered" evidence="1">
    <location>
        <begin position="511"/>
        <end position="535"/>
    </location>
</feature>
<evidence type="ECO:0000313" key="4">
    <source>
        <dbReference type="Proteomes" id="UP000317257"/>
    </source>
</evidence>
<feature type="region of interest" description="Disordered" evidence="1">
    <location>
        <begin position="670"/>
        <end position="694"/>
    </location>
</feature>
<feature type="compositionally biased region" description="Low complexity" evidence="1">
    <location>
        <begin position="264"/>
        <end position="278"/>
    </location>
</feature>
<dbReference type="GO" id="GO:0005634">
    <property type="term" value="C:nucleus"/>
    <property type="evidence" value="ECO:0007669"/>
    <property type="project" value="TreeGrafter"/>
</dbReference>
<evidence type="ECO:0000259" key="2">
    <source>
        <dbReference type="SMART" id="SM00382"/>
    </source>
</evidence>
<dbReference type="PANTHER" id="PTHR23389">
    <property type="entry name" value="CHROMOSOME TRANSMISSION FIDELITY FACTOR 18"/>
    <property type="match status" value="1"/>
</dbReference>
<feature type="compositionally biased region" description="Polar residues" evidence="1">
    <location>
        <begin position="279"/>
        <end position="289"/>
    </location>
</feature>
<dbReference type="SUPFAM" id="SSF52540">
    <property type="entry name" value="P-loop containing nucleoside triphosphate hydrolases"/>
    <property type="match status" value="1"/>
</dbReference>
<dbReference type="Gene3D" id="3.40.50.300">
    <property type="entry name" value="P-loop containing nucleotide triphosphate hydrolases"/>
    <property type="match status" value="1"/>
</dbReference>
<feature type="region of interest" description="Disordered" evidence="1">
    <location>
        <begin position="1144"/>
        <end position="1175"/>
    </location>
</feature>
<dbReference type="Pfam" id="PF00004">
    <property type="entry name" value="AAA"/>
    <property type="match status" value="1"/>
</dbReference>
<feature type="compositionally biased region" description="Polar residues" evidence="1">
    <location>
        <begin position="683"/>
        <end position="694"/>
    </location>
</feature>